<evidence type="ECO:0000313" key="8">
    <source>
        <dbReference type="Proteomes" id="UP000504611"/>
    </source>
</evidence>
<dbReference type="OrthoDB" id="18585at2759"/>
<gene>
    <name evidence="9" type="primary">LOC104961033</name>
</gene>
<evidence type="ECO:0000256" key="5">
    <source>
        <dbReference type="ARBA" id="ARBA00023136"/>
    </source>
</evidence>
<name>A0A6I9PIQ7_9TELE</name>
<comment type="subcellular location">
    <subcellularLocation>
        <location evidence="1">Membrane</location>
    </subcellularLocation>
</comment>
<dbReference type="Proteomes" id="UP000504611">
    <property type="component" value="Unplaced"/>
</dbReference>
<keyword evidence="4 7" id="KW-1133">Transmembrane helix</keyword>
<proteinExistence type="inferred from homology"/>
<evidence type="ECO:0000313" key="9">
    <source>
        <dbReference type="RefSeq" id="XP_010787535.1"/>
    </source>
</evidence>
<reference evidence="9" key="1">
    <citation type="submission" date="2025-08" db="UniProtKB">
        <authorList>
            <consortium name="RefSeq"/>
        </authorList>
    </citation>
    <scope>IDENTIFICATION</scope>
    <source>
        <tissue evidence="9">Muscle</tissue>
    </source>
</reference>
<dbReference type="GeneID" id="104961033"/>
<dbReference type="AlphaFoldDB" id="A0A6I9PIQ7"/>
<dbReference type="InterPro" id="IPR002159">
    <property type="entry name" value="CD36_fam"/>
</dbReference>
<keyword evidence="8" id="KW-1185">Reference proteome</keyword>
<dbReference type="RefSeq" id="XP_010787535.1">
    <property type="nucleotide sequence ID" value="XM_010789233.1"/>
</dbReference>
<evidence type="ECO:0000256" key="4">
    <source>
        <dbReference type="ARBA" id="ARBA00022989"/>
    </source>
</evidence>
<keyword evidence="3 7" id="KW-0812">Transmembrane</keyword>
<dbReference type="KEGG" id="ncc:104961033"/>
<dbReference type="Pfam" id="PF01130">
    <property type="entry name" value="CD36"/>
    <property type="match status" value="1"/>
</dbReference>
<comment type="similarity">
    <text evidence="2">Belongs to the CD36 family.</text>
</comment>
<accession>A0A6I9PIQ7</accession>
<protein>
    <submittedName>
        <fullName evidence="9">Lysosome membrane protein 2-like</fullName>
    </submittedName>
</protein>
<sequence>MSSFSQTGNVRTVILPVVYLNESVVIDDASAAKLRKIIVEQGVVENIPFMLIGIAIIMGGIFMFLMCRQNVPESTTAERQPLLSS</sequence>
<evidence type="ECO:0000256" key="6">
    <source>
        <dbReference type="ARBA" id="ARBA00023180"/>
    </source>
</evidence>
<evidence type="ECO:0000256" key="2">
    <source>
        <dbReference type="ARBA" id="ARBA00010532"/>
    </source>
</evidence>
<organism evidence="8 9">
    <name type="scientific">Notothenia coriiceps</name>
    <name type="common">black rockcod</name>
    <dbReference type="NCBI Taxonomy" id="8208"/>
    <lineage>
        <taxon>Eukaryota</taxon>
        <taxon>Metazoa</taxon>
        <taxon>Chordata</taxon>
        <taxon>Craniata</taxon>
        <taxon>Vertebrata</taxon>
        <taxon>Euteleostomi</taxon>
        <taxon>Actinopterygii</taxon>
        <taxon>Neopterygii</taxon>
        <taxon>Teleostei</taxon>
        <taxon>Neoteleostei</taxon>
        <taxon>Acanthomorphata</taxon>
        <taxon>Eupercaria</taxon>
        <taxon>Perciformes</taxon>
        <taxon>Notothenioidei</taxon>
        <taxon>Nototheniidae</taxon>
        <taxon>Notothenia</taxon>
    </lineage>
</organism>
<evidence type="ECO:0000256" key="7">
    <source>
        <dbReference type="SAM" id="Phobius"/>
    </source>
</evidence>
<feature type="transmembrane region" description="Helical" evidence="7">
    <location>
        <begin position="47"/>
        <end position="67"/>
    </location>
</feature>
<dbReference type="GO" id="GO:0016020">
    <property type="term" value="C:membrane"/>
    <property type="evidence" value="ECO:0007669"/>
    <property type="project" value="UniProtKB-SubCell"/>
</dbReference>
<evidence type="ECO:0000256" key="1">
    <source>
        <dbReference type="ARBA" id="ARBA00004370"/>
    </source>
</evidence>
<keyword evidence="6" id="KW-0325">Glycoprotein</keyword>
<keyword evidence="5 7" id="KW-0472">Membrane</keyword>
<evidence type="ECO:0000256" key="3">
    <source>
        <dbReference type="ARBA" id="ARBA00022692"/>
    </source>
</evidence>